<evidence type="ECO:0000313" key="2">
    <source>
        <dbReference type="Proteomes" id="UP000239532"/>
    </source>
</evidence>
<proteinExistence type="predicted"/>
<evidence type="ECO:0000313" key="1">
    <source>
        <dbReference type="EMBL" id="PRP65946.1"/>
    </source>
</evidence>
<dbReference type="Proteomes" id="UP000239532">
    <property type="component" value="Unassembled WGS sequence"/>
</dbReference>
<dbReference type="Pfam" id="PF07606">
    <property type="entry name" value="DUF1569"/>
    <property type="match status" value="1"/>
</dbReference>
<sequence>MKNPLQKQFDQLETYLEKGNLVAPNVSAKGIYWHIDHSLRILEGVPEMMRQSKPEDFKPKSSLLKFVIMNTSWMPRGKGKAPKDVLPDEGELDKDSIKVRLDRTFHQVNSIRDLDEKAFMRHPLFGSLDKKETIKFLKIHTHHHIKILKDIVKKSNA</sequence>
<dbReference type="EMBL" id="MQUC01000003">
    <property type="protein sequence ID" value="PRP65946.1"/>
    <property type="molecule type" value="Genomic_DNA"/>
</dbReference>
<dbReference type="RefSeq" id="WP_105981810.1">
    <property type="nucleotide sequence ID" value="NZ_MQUC01000003.1"/>
</dbReference>
<evidence type="ECO:0008006" key="3">
    <source>
        <dbReference type="Google" id="ProtNLM"/>
    </source>
</evidence>
<reference evidence="1 2" key="1">
    <citation type="submission" date="2016-11" db="EMBL/GenBank/DDBJ databases">
        <title>Trade-off between light-utilization and light-protection in marine flavobacteria.</title>
        <authorList>
            <person name="Kumagai Y."/>
        </authorList>
    </citation>
    <scope>NUCLEOTIDE SEQUENCE [LARGE SCALE GENOMIC DNA]</scope>
    <source>
        <strain evidence="1 2">JCM 17109</strain>
    </source>
</reference>
<organism evidence="1 2">
    <name type="scientific">Nonlabens agnitus</name>
    <dbReference type="NCBI Taxonomy" id="870484"/>
    <lineage>
        <taxon>Bacteria</taxon>
        <taxon>Pseudomonadati</taxon>
        <taxon>Bacteroidota</taxon>
        <taxon>Flavobacteriia</taxon>
        <taxon>Flavobacteriales</taxon>
        <taxon>Flavobacteriaceae</taxon>
        <taxon>Nonlabens</taxon>
    </lineage>
</organism>
<dbReference type="OrthoDB" id="981199at2"/>
<name>A0A2S9WRN6_9FLAO</name>
<accession>A0A2S9WRN6</accession>
<protein>
    <recommendedName>
        <fullName evidence="3">DUF1569 domain-containing protein</fullName>
    </recommendedName>
</protein>
<dbReference type="Gene3D" id="1.20.120.450">
    <property type="entry name" value="dinb family like domain"/>
    <property type="match status" value="1"/>
</dbReference>
<gene>
    <name evidence="1" type="ORF">BST86_02015</name>
</gene>
<dbReference type="InterPro" id="IPR034660">
    <property type="entry name" value="DinB/YfiT-like"/>
</dbReference>
<dbReference type="AlphaFoldDB" id="A0A2S9WRN6"/>
<dbReference type="InterPro" id="IPR011463">
    <property type="entry name" value="DUF1569"/>
</dbReference>
<keyword evidence="2" id="KW-1185">Reference proteome</keyword>
<comment type="caution">
    <text evidence="1">The sequence shown here is derived from an EMBL/GenBank/DDBJ whole genome shotgun (WGS) entry which is preliminary data.</text>
</comment>